<dbReference type="InterPro" id="IPR029312">
    <property type="entry name" value="FANCI_HD2"/>
</dbReference>
<evidence type="ECO:0000259" key="6">
    <source>
        <dbReference type="Pfam" id="PF14679"/>
    </source>
</evidence>
<dbReference type="Pfam" id="PF14677">
    <property type="entry name" value="FANCI_S3"/>
    <property type="match status" value="1"/>
</dbReference>
<gene>
    <name evidence="8" type="ORF">F8M41_015124</name>
</gene>
<evidence type="ECO:0000259" key="2">
    <source>
        <dbReference type="Pfam" id="PF14675"/>
    </source>
</evidence>
<dbReference type="EMBL" id="WTPW01000313">
    <property type="protein sequence ID" value="KAF0524594.1"/>
    <property type="molecule type" value="Genomic_DNA"/>
</dbReference>
<feature type="domain" description="FANCI solenoid 2" evidence="3">
    <location>
        <begin position="413"/>
        <end position="577"/>
    </location>
</feature>
<feature type="domain" description="FANCI helical" evidence="6">
    <location>
        <begin position="319"/>
        <end position="386"/>
    </location>
</feature>
<organism evidence="8 9">
    <name type="scientific">Gigaspora margarita</name>
    <dbReference type="NCBI Taxonomy" id="4874"/>
    <lineage>
        <taxon>Eukaryota</taxon>
        <taxon>Fungi</taxon>
        <taxon>Fungi incertae sedis</taxon>
        <taxon>Mucoromycota</taxon>
        <taxon>Glomeromycotina</taxon>
        <taxon>Glomeromycetes</taxon>
        <taxon>Diversisporales</taxon>
        <taxon>Gigasporaceae</taxon>
        <taxon>Gigaspora</taxon>
    </lineage>
</organism>
<dbReference type="Pfam" id="PF14680">
    <property type="entry name" value="FANCI_HD2"/>
    <property type="match status" value="1"/>
</dbReference>
<dbReference type="InterPro" id="IPR026171">
    <property type="entry name" value="FANCI"/>
</dbReference>
<sequence>MDKKILNLSFKNEIDNLISYLDTVDIKQIANLVKSYLKDDVKFFDEHKGCFAVIRALFKGSIDAPDKQDTEKQELRVRRRVTIMLEIVKWLSEKGNDTSSQFDKIMSDLVELCINEVVVGSNISLIIVKAFVEATTCIIHTMQRLKPIHGKLFAFLPMFLSTFDIISDEIELPSDKSSAGALISGPDYKDYILNKICSYKWHASNVLSLIGEFRDVLMTNDQLQFIVEKIMRQFNSIDMDGIPPLIYQLLLLSRKGHKRLILRGISEHFNSLDEEVTEDQEQNSDEPDVSNNSLSFAQLSHMEGTVIIHICFAITQDQELGNEFMKYVKMSKIALFTPFNISCLLSIARILRFKDQTLDFLKSSIMSAFKDREKLEKAKWISHVDSSKIISSAPISEIFRKIIRKTSFGWDQVTQSLVQLGIFILDSAVSSSPFSKSVETLKILNGPPTTSNEMAGDLGTTILFEMFKIHEMVRAEVLEQILTRVISKAPSAGYFLNLLKLIVKEAPHSLQNHLTKIKGTLDYLTFLPTSIADIFLKAIQPIILVNKSFRDGLMLVLRKGMSTKDMDGRQNALAGYLQLLRITTIKGSDVQSMSQMPMGSSKSLSRQDQNSLFFEILRILRRCFSQQPQIRLSLYQGLIDLMDAESNIKPIVFDILFPHFQQYFELETSIHATILLDSCLNNVDGSIFITEPLPYLFSCISKSITSLNDAEKDNNDYDKGQLQKCKDFLQLLIERLLKADMTEFSIDPASDFKMSSNEGMRNNLSANILLGCYEAAIEYVFFSEEHTLDSSQKILTLFKKFMILYEVLKEKSVNIRGRKILTTMPESTILSFKCIAELMNFIFSDDLSHATALLRTDPEFMKYIITAAYNTISQRSSFDPDDHAKFEYCTYLARVIMSKFIKDDKCCGNTFQSDDSKKDKGKSSLSVALESFMLLCQAVSTSWPDKLKDFLDLSYQSEELNENRPDDLDDWLNVYIQEFERLIVSSLSERTPQINEASWSCKTISLLSTYYRNKIKDGDSESQGHIEQLITWLNTLCKERAIEDTGLAKIIVNLLLKLERDIADFDTVVEMSHDMYVVLGPLTGRPESNETQLHKYMIINARTSATVCGILLEFLNAIYDEMEWYLTKLRTLCSSGNDSDETPELEEVEQEICLRLIKLMNSLLHLEKTCLQSTTSENLLKCLQKAYKVLVALTRYKITEAGEIQSQFTDVIKLAGGELTNNLYNFLTAFGQVKNSAHSLTSKKGKSKTKPLTQKARITKESKIIPVLIFILEQFERYTMQLSKKSKTDLMHYITTTTSRDFKIKIEELDNDANQPKRVSKATTSNDQDDDEAEEGGSEDHRKRRRCSDSSMEID</sequence>
<feature type="domain" description="FANCI solenoid 1" evidence="2">
    <location>
        <begin position="130"/>
        <end position="314"/>
    </location>
</feature>
<feature type="domain" description="FANCI solenoid 4" evidence="5">
    <location>
        <begin position="1069"/>
        <end position="1309"/>
    </location>
</feature>
<dbReference type="InterPro" id="IPR029310">
    <property type="entry name" value="FANCI_HD1"/>
</dbReference>
<dbReference type="OrthoDB" id="195089at2759"/>
<dbReference type="Pfam" id="PF14676">
    <property type="entry name" value="FANCI_S2"/>
    <property type="match status" value="1"/>
</dbReference>
<dbReference type="PANTHER" id="PTHR21818">
    <property type="entry name" value="BC025462 PROTEIN"/>
    <property type="match status" value="1"/>
</dbReference>
<protein>
    <submittedName>
        <fullName evidence="8">Fanconi anemia complementation group I L homeolog isoform X1</fullName>
    </submittedName>
</protein>
<proteinExistence type="predicted"/>
<feature type="compositionally biased region" description="Acidic residues" evidence="1">
    <location>
        <begin position="1327"/>
        <end position="1337"/>
    </location>
</feature>
<evidence type="ECO:0000259" key="5">
    <source>
        <dbReference type="Pfam" id="PF14678"/>
    </source>
</evidence>
<dbReference type="Pfam" id="PF14675">
    <property type="entry name" value="FANCI_S1"/>
    <property type="match status" value="1"/>
</dbReference>
<accession>A0A8H4ENH5</accession>
<dbReference type="GO" id="GO:0070182">
    <property type="term" value="F:DNA polymerase binding"/>
    <property type="evidence" value="ECO:0007669"/>
    <property type="project" value="TreeGrafter"/>
</dbReference>
<dbReference type="Pfam" id="PF14679">
    <property type="entry name" value="FANCI_HD1"/>
    <property type="match status" value="1"/>
</dbReference>
<dbReference type="InterPro" id="IPR029314">
    <property type="entry name" value="FANCI_S4"/>
</dbReference>
<evidence type="ECO:0000313" key="9">
    <source>
        <dbReference type="Proteomes" id="UP000439903"/>
    </source>
</evidence>
<dbReference type="GO" id="GO:0006281">
    <property type="term" value="P:DNA repair"/>
    <property type="evidence" value="ECO:0007669"/>
    <property type="project" value="InterPro"/>
</dbReference>
<evidence type="ECO:0000313" key="8">
    <source>
        <dbReference type="EMBL" id="KAF0524594.1"/>
    </source>
</evidence>
<dbReference type="PANTHER" id="PTHR21818:SF0">
    <property type="entry name" value="FANCONI ANEMIA GROUP I PROTEIN"/>
    <property type="match status" value="1"/>
</dbReference>
<evidence type="ECO:0000259" key="4">
    <source>
        <dbReference type="Pfam" id="PF14677"/>
    </source>
</evidence>
<keyword evidence="9" id="KW-1185">Reference proteome</keyword>
<dbReference type="InterPro" id="IPR029308">
    <property type="entry name" value="FANCI_S1"/>
</dbReference>
<name>A0A8H4ENH5_GIGMA</name>
<evidence type="ECO:0000259" key="3">
    <source>
        <dbReference type="Pfam" id="PF14676"/>
    </source>
</evidence>
<comment type="caution">
    <text evidence="8">The sequence shown here is derived from an EMBL/GenBank/DDBJ whole genome shotgun (WGS) entry which is preliminary data.</text>
</comment>
<evidence type="ECO:0000259" key="7">
    <source>
        <dbReference type="Pfam" id="PF14680"/>
    </source>
</evidence>
<reference evidence="8 9" key="1">
    <citation type="journal article" date="2019" name="Environ. Microbiol.">
        <title>At the nexus of three kingdoms: the genome of the mycorrhizal fungus Gigaspora margarita provides insights into plant, endobacterial and fungal interactions.</title>
        <authorList>
            <person name="Venice F."/>
            <person name="Ghignone S."/>
            <person name="Salvioli di Fossalunga A."/>
            <person name="Amselem J."/>
            <person name="Novero M."/>
            <person name="Xianan X."/>
            <person name="Sedzielewska Toro K."/>
            <person name="Morin E."/>
            <person name="Lipzen A."/>
            <person name="Grigoriev I.V."/>
            <person name="Henrissat B."/>
            <person name="Martin F.M."/>
            <person name="Bonfante P."/>
        </authorList>
    </citation>
    <scope>NUCLEOTIDE SEQUENCE [LARGE SCALE GENOMIC DNA]</scope>
    <source>
        <strain evidence="8 9">BEG34</strain>
    </source>
</reference>
<dbReference type="InterPro" id="IPR029315">
    <property type="entry name" value="FANCI_S2"/>
</dbReference>
<feature type="region of interest" description="Disordered" evidence="1">
    <location>
        <begin position="1308"/>
        <end position="1355"/>
    </location>
</feature>
<dbReference type="Proteomes" id="UP000439903">
    <property type="component" value="Unassembled WGS sequence"/>
</dbReference>
<evidence type="ECO:0000256" key="1">
    <source>
        <dbReference type="SAM" id="MobiDB-lite"/>
    </source>
</evidence>
<feature type="domain" description="FANCI solenoid 3" evidence="4">
    <location>
        <begin position="829"/>
        <end position="1055"/>
    </location>
</feature>
<dbReference type="InterPro" id="IPR029313">
    <property type="entry name" value="FANCI_S3"/>
</dbReference>
<dbReference type="Pfam" id="PF14678">
    <property type="entry name" value="FANCI_S4"/>
    <property type="match status" value="1"/>
</dbReference>
<feature type="domain" description="FANCI helical" evidence="7">
    <location>
        <begin position="592"/>
        <end position="808"/>
    </location>
</feature>